<dbReference type="InterPro" id="IPR014014">
    <property type="entry name" value="RNA_helicase_DEAD_Q_motif"/>
</dbReference>
<evidence type="ECO:0000313" key="13">
    <source>
        <dbReference type="Proteomes" id="UP000230750"/>
    </source>
</evidence>
<dbReference type="FunFam" id="3.40.50.300:FF:000008">
    <property type="entry name" value="ATP-dependent RNA helicase RhlB"/>
    <property type="match status" value="1"/>
</dbReference>
<dbReference type="SMART" id="SM00487">
    <property type="entry name" value="DEXDc"/>
    <property type="match status" value="1"/>
</dbReference>
<feature type="compositionally biased region" description="Gly residues" evidence="8">
    <location>
        <begin position="503"/>
        <end position="522"/>
    </location>
</feature>
<keyword evidence="13" id="KW-1185">Reference proteome</keyword>
<dbReference type="AlphaFoldDB" id="A0A2G8KME6"/>
<dbReference type="Pfam" id="PF00270">
    <property type="entry name" value="DEAD"/>
    <property type="match status" value="1"/>
</dbReference>
<dbReference type="PANTHER" id="PTHR47958">
    <property type="entry name" value="ATP-DEPENDENT RNA HELICASE DBP3"/>
    <property type="match status" value="1"/>
</dbReference>
<evidence type="ECO:0000259" key="10">
    <source>
        <dbReference type="PROSITE" id="PS51194"/>
    </source>
</evidence>
<keyword evidence="5" id="KW-0067">ATP-binding</keyword>
<dbReference type="InterPro" id="IPR014001">
    <property type="entry name" value="Helicase_ATP-bd"/>
</dbReference>
<feature type="domain" description="Helicase C-terminal" evidence="10">
    <location>
        <begin position="339"/>
        <end position="486"/>
    </location>
</feature>
<feature type="compositionally biased region" description="Low complexity" evidence="8">
    <location>
        <begin position="670"/>
        <end position="682"/>
    </location>
</feature>
<comment type="caution">
    <text evidence="12">The sequence shown here is derived from an EMBL/GenBank/DDBJ whole genome shotgun (WGS) entry which is preliminary data.</text>
</comment>
<keyword evidence="3" id="KW-0378">Hydrolase</keyword>
<dbReference type="EMBL" id="MRZV01000477">
    <property type="protein sequence ID" value="PIK49183.1"/>
    <property type="molecule type" value="Genomic_DNA"/>
</dbReference>
<feature type="domain" description="DEAD-box RNA helicase Q" evidence="11">
    <location>
        <begin position="105"/>
        <end position="133"/>
    </location>
</feature>
<evidence type="ECO:0000313" key="12">
    <source>
        <dbReference type="EMBL" id="PIK49183.1"/>
    </source>
</evidence>
<feature type="compositionally biased region" description="Gly residues" evidence="8">
    <location>
        <begin position="571"/>
        <end position="597"/>
    </location>
</feature>
<dbReference type="Proteomes" id="UP000230750">
    <property type="component" value="Unassembled WGS sequence"/>
</dbReference>
<dbReference type="GO" id="GO:0016787">
    <property type="term" value="F:hydrolase activity"/>
    <property type="evidence" value="ECO:0007669"/>
    <property type="project" value="UniProtKB-KW"/>
</dbReference>
<keyword evidence="4 12" id="KW-0347">Helicase</keyword>
<dbReference type="InterPro" id="IPR001650">
    <property type="entry name" value="Helicase_C-like"/>
</dbReference>
<dbReference type="CDD" id="cd18787">
    <property type="entry name" value="SF2_C_DEAD"/>
    <property type="match status" value="1"/>
</dbReference>
<feature type="compositionally biased region" description="Polar residues" evidence="8">
    <location>
        <begin position="723"/>
        <end position="736"/>
    </location>
</feature>
<evidence type="ECO:0000256" key="5">
    <source>
        <dbReference type="ARBA" id="ARBA00022840"/>
    </source>
</evidence>
<feature type="compositionally biased region" description="Gly residues" evidence="8">
    <location>
        <begin position="536"/>
        <end position="546"/>
    </location>
</feature>
<dbReference type="Pfam" id="PF00271">
    <property type="entry name" value="Helicase_C"/>
    <property type="match status" value="1"/>
</dbReference>
<evidence type="ECO:0000259" key="9">
    <source>
        <dbReference type="PROSITE" id="PS51192"/>
    </source>
</evidence>
<evidence type="ECO:0000256" key="4">
    <source>
        <dbReference type="ARBA" id="ARBA00022806"/>
    </source>
</evidence>
<sequence>MVLIVQDHITLPFYSSYGGGMSRGSSFSGRFGGRDMGPPQRKYDGLDQPGQRLKKPKWETTELKALEKNFYREHPSVASRSWEEIQSFYRQKEITVDGGSIKPIFTFQEGNFPDYVQREISQSGFQEPTAIQSQGWPIALSGKDLVGIAQTGSGKTLAFILPAIVHINHQPPLDRGDGPICLVLAPTRELAQQVQEVSYQFGRSSRIRSTCVYGGAPKGPQLRDLERGVEIVIATPGRLLDFLEMGKTNLQRCSYCVLDEADRMLDMGFEPQIRKIMEQVRPDRQTLMWSATWPKDVRSLASDFVKSPIMVNVGSLSLSANHNILQIVDVCDELAKDEKLVKLLEEIMQEKENKSLIFTETKKKSDELVKWLRRDGWPAMCIHGDKAQRERDWVLSEFKHGRSPILVATDVASRGLDVNDIKFVINYDYPNSSEDYVHRIGRTARSENTGTAYTFFTPGNIRQAPDLIDVLREANQNIPPQLMSLAQGARGMGKGRNRYRSNYGGGSSYGRGGRGGGRGGSSFGRSSYGSSDSRGGSFGRGGGRGGSSSSYGSSGSSYNGSSSGYGSSSGSRGGGGYGGSSGGSQGGYGNGSSGGGFDRNDEKSGYRSTREGPRSPREDSSRSYGRGEGSDSRDEGKGRVKKTDIPSLMSIGLKSRDGEEHAGKREEEGSSSSRFGPRGDSSQEMEPRRDGINERWSREEPKPPRDTQRVRDEAIPPLMMGGQVSNQQGGINQPHSTGEVRAGSFHPRGIQPPKEIGSVIVPAGVSHSDSPVTAGNDTHARGYHDNSQQPQAPPAHHNNRPPAPSHALPFNRPLPT</sequence>
<feature type="domain" description="Helicase ATP-binding" evidence="9">
    <location>
        <begin position="136"/>
        <end position="311"/>
    </location>
</feature>
<dbReference type="SUPFAM" id="SSF52540">
    <property type="entry name" value="P-loop containing nucleoside triphosphate hydrolases"/>
    <property type="match status" value="1"/>
</dbReference>
<dbReference type="FunFam" id="3.40.50.300:FF:000079">
    <property type="entry name" value="probable ATP-dependent RNA helicase DDX17"/>
    <property type="match status" value="1"/>
</dbReference>
<feature type="compositionally biased region" description="Low complexity" evidence="8">
    <location>
        <begin position="523"/>
        <end position="535"/>
    </location>
</feature>
<dbReference type="PROSITE" id="PS51195">
    <property type="entry name" value="Q_MOTIF"/>
    <property type="match status" value="1"/>
</dbReference>
<evidence type="ECO:0000256" key="7">
    <source>
        <dbReference type="PROSITE-ProRule" id="PRU00552"/>
    </source>
</evidence>
<keyword evidence="2" id="KW-0547">Nucleotide-binding</keyword>
<dbReference type="InterPro" id="IPR027417">
    <property type="entry name" value="P-loop_NTPase"/>
</dbReference>
<dbReference type="GO" id="GO:0005524">
    <property type="term" value="F:ATP binding"/>
    <property type="evidence" value="ECO:0007669"/>
    <property type="project" value="UniProtKB-KW"/>
</dbReference>
<name>A0A2G8KME6_STIJA</name>
<comment type="catalytic activity">
    <reaction evidence="6">
        <text>ATP + H2O = ADP + phosphate + H(+)</text>
        <dbReference type="Rhea" id="RHEA:13065"/>
        <dbReference type="ChEBI" id="CHEBI:15377"/>
        <dbReference type="ChEBI" id="CHEBI:15378"/>
        <dbReference type="ChEBI" id="CHEBI:30616"/>
        <dbReference type="ChEBI" id="CHEBI:43474"/>
        <dbReference type="ChEBI" id="CHEBI:456216"/>
        <dbReference type="EC" id="3.6.4.13"/>
    </reaction>
</comment>
<feature type="short sequence motif" description="Q motif" evidence="7">
    <location>
        <begin position="105"/>
        <end position="133"/>
    </location>
</feature>
<accession>A0A2G8KME6</accession>
<feature type="compositionally biased region" description="Basic and acidic residues" evidence="8">
    <location>
        <begin position="654"/>
        <end position="668"/>
    </location>
</feature>
<feature type="region of interest" description="Disordered" evidence="8">
    <location>
        <begin position="488"/>
        <end position="816"/>
    </location>
</feature>
<evidence type="ECO:0000256" key="1">
    <source>
        <dbReference type="ARBA" id="ARBA00012552"/>
    </source>
</evidence>
<evidence type="ECO:0000256" key="3">
    <source>
        <dbReference type="ARBA" id="ARBA00022801"/>
    </source>
</evidence>
<evidence type="ECO:0000256" key="8">
    <source>
        <dbReference type="SAM" id="MobiDB-lite"/>
    </source>
</evidence>
<gene>
    <name evidence="12" type="ORF">BSL78_13964</name>
</gene>
<dbReference type="GO" id="GO:0003724">
    <property type="term" value="F:RNA helicase activity"/>
    <property type="evidence" value="ECO:0007669"/>
    <property type="project" value="UniProtKB-EC"/>
</dbReference>
<protein>
    <recommendedName>
        <fullName evidence="1">RNA helicase</fullName>
        <ecNumber evidence="1">3.6.4.13</ecNumber>
    </recommendedName>
</protein>
<evidence type="ECO:0000256" key="2">
    <source>
        <dbReference type="ARBA" id="ARBA00022741"/>
    </source>
</evidence>
<feature type="region of interest" description="Disordered" evidence="8">
    <location>
        <begin position="30"/>
        <end position="49"/>
    </location>
</feature>
<feature type="compositionally biased region" description="Low complexity" evidence="8">
    <location>
        <begin position="547"/>
        <end position="570"/>
    </location>
</feature>
<proteinExistence type="predicted"/>
<dbReference type="EC" id="3.6.4.13" evidence="1"/>
<dbReference type="PROSITE" id="PS00039">
    <property type="entry name" value="DEAD_ATP_HELICASE"/>
    <property type="match status" value="1"/>
</dbReference>
<evidence type="ECO:0000259" key="11">
    <source>
        <dbReference type="PROSITE" id="PS51195"/>
    </source>
</evidence>
<organism evidence="12 13">
    <name type="scientific">Stichopus japonicus</name>
    <name type="common">Sea cucumber</name>
    <dbReference type="NCBI Taxonomy" id="307972"/>
    <lineage>
        <taxon>Eukaryota</taxon>
        <taxon>Metazoa</taxon>
        <taxon>Echinodermata</taxon>
        <taxon>Eleutherozoa</taxon>
        <taxon>Echinozoa</taxon>
        <taxon>Holothuroidea</taxon>
        <taxon>Aspidochirotacea</taxon>
        <taxon>Aspidochirotida</taxon>
        <taxon>Stichopodidae</taxon>
        <taxon>Apostichopus</taxon>
    </lineage>
</organism>
<feature type="compositionally biased region" description="Polar residues" evidence="8">
    <location>
        <begin position="767"/>
        <end position="776"/>
    </location>
</feature>
<reference evidence="12 13" key="1">
    <citation type="journal article" date="2017" name="PLoS Biol.">
        <title>The sea cucumber genome provides insights into morphological evolution and visceral regeneration.</title>
        <authorList>
            <person name="Zhang X."/>
            <person name="Sun L."/>
            <person name="Yuan J."/>
            <person name="Sun Y."/>
            <person name="Gao Y."/>
            <person name="Zhang L."/>
            <person name="Li S."/>
            <person name="Dai H."/>
            <person name="Hamel J.F."/>
            <person name="Liu C."/>
            <person name="Yu Y."/>
            <person name="Liu S."/>
            <person name="Lin W."/>
            <person name="Guo K."/>
            <person name="Jin S."/>
            <person name="Xu P."/>
            <person name="Storey K.B."/>
            <person name="Huan P."/>
            <person name="Zhang T."/>
            <person name="Zhou Y."/>
            <person name="Zhang J."/>
            <person name="Lin C."/>
            <person name="Li X."/>
            <person name="Xing L."/>
            <person name="Huo D."/>
            <person name="Sun M."/>
            <person name="Wang L."/>
            <person name="Mercier A."/>
            <person name="Li F."/>
            <person name="Yang H."/>
            <person name="Xiang J."/>
        </authorList>
    </citation>
    <scope>NUCLEOTIDE SEQUENCE [LARGE SCALE GENOMIC DNA]</scope>
    <source>
        <strain evidence="12">Shaxun</strain>
        <tissue evidence="12">Muscle</tissue>
    </source>
</reference>
<dbReference type="SMART" id="SM00490">
    <property type="entry name" value="HELICc"/>
    <property type="match status" value="1"/>
</dbReference>
<dbReference type="InterPro" id="IPR011545">
    <property type="entry name" value="DEAD/DEAH_box_helicase_dom"/>
</dbReference>
<dbReference type="STRING" id="307972.A0A2G8KME6"/>
<dbReference type="PROSITE" id="PS51192">
    <property type="entry name" value="HELICASE_ATP_BIND_1"/>
    <property type="match status" value="1"/>
</dbReference>
<dbReference type="OrthoDB" id="196131at2759"/>
<dbReference type="GO" id="GO:0003676">
    <property type="term" value="F:nucleic acid binding"/>
    <property type="evidence" value="ECO:0007669"/>
    <property type="project" value="InterPro"/>
</dbReference>
<feature type="compositionally biased region" description="Basic and acidic residues" evidence="8">
    <location>
        <begin position="628"/>
        <end position="644"/>
    </location>
</feature>
<dbReference type="Gene3D" id="3.40.50.300">
    <property type="entry name" value="P-loop containing nucleotide triphosphate hydrolases"/>
    <property type="match status" value="2"/>
</dbReference>
<dbReference type="PROSITE" id="PS51194">
    <property type="entry name" value="HELICASE_CTER"/>
    <property type="match status" value="1"/>
</dbReference>
<evidence type="ECO:0000256" key="6">
    <source>
        <dbReference type="ARBA" id="ARBA00047984"/>
    </source>
</evidence>
<feature type="compositionally biased region" description="Basic and acidic residues" evidence="8">
    <location>
        <begin position="598"/>
        <end position="621"/>
    </location>
</feature>
<dbReference type="InterPro" id="IPR000629">
    <property type="entry name" value="RNA-helicase_DEAD-box_CS"/>
</dbReference>
<feature type="compositionally biased region" description="Basic and acidic residues" evidence="8">
    <location>
        <begin position="685"/>
        <end position="714"/>
    </location>
</feature>